<evidence type="ECO:0000313" key="7">
    <source>
        <dbReference type="Proteomes" id="UP000515598"/>
    </source>
</evidence>
<dbReference type="InterPro" id="IPR007803">
    <property type="entry name" value="Asp/Arg/Pro-Hydrxlase"/>
</dbReference>
<keyword evidence="3" id="KW-0560">Oxidoreductase</keyword>
<feature type="domain" description="Aspartyl/asparaginy/proline hydroxylase" evidence="5">
    <location>
        <begin position="80"/>
        <end position="238"/>
    </location>
</feature>
<dbReference type="InterPro" id="IPR051821">
    <property type="entry name" value="Asp/Asn_beta-hydroxylase"/>
</dbReference>
<dbReference type="RefSeq" id="WP_221892512.1">
    <property type="nucleotide sequence ID" value="NZ_CP040433.1"/>
</dbReference>
<keyword evidence="2" id="KW-0223">Dioxygenase</keyword>
<protein>
    <submittedName>
        <fullName evidence="6">Aspartyl/asparaginyl beta-hydroxylase domain-containing protein</fullName>
    </submittedName>
</protein>
<dbReference type="AlphaFoldDB" id="A0AAX1ICL9"/>
<sequence>MSMNFSVLAIAAVAVYSAACIAYVYRWRGRARYASFSQYLRKSWPIFAPLNCLMYAATCASARRPVLAADYLKNIGLIRTHWRTIRDEALALQSAGAFDATTAPGSVGYYDVGFRTFYKRGWSKFYLKWYGTNHNSARRLCPKTMALLDQVPEIRGAMFSILPPGAELTLHSDPMACSFRYHLGLATPNSEQCHITVDGQPCVWHDGEDFVFDETYPHFARNDTGEVRLILMCDVDRPMNALGRLINRGYRLIARGTVVPNTAEDERGVFSALFRALAPVRAWSLRLRAERRRTYKTLKFLLNATLLTVGMGILFTALTVVEGFMFIP</sequence>
<proteinExistence type="inferred from homology"/>
<dbReference type="Proteomes" id="UP000515598">
    <property type="component" value="Chromosome"/>
</dbReference>
<evidence type="ECO:0000256" key="4">
    <source>
        <dbReference type="SAM" id="Phobius"/>
    </source>
</evidence>
<evidence type="ECO:0000256" key="3">
    <source>
        <dbReference type="ARBA" id="ARBA00023002"/>
    </source>
</evidence>
<keyword evidence="4" id="KW-0472">Membrane</keyword>
<accession>A0AAX1ICL9</accession>
<evidence type="ECO:0000256" key="2">
    <source>
        <dbReference type="ARBA" id="ARBA00022964"/>
    </source>
</evidence>
<evidence type="ECO:0000259" key="5">
    <source>
        <dbReference type="Pfam" id="PF05118"/>
    </source>
</evidence>
<evidence type="ECO:0000313" key="6">
    <source>
        <dbReference type="EMBL" id="QNG76942.1"/>
    </source>
</evidence>
<dbReference type="PANTHER" id="PTHR46332">
    <property type="entry name" value="ASPARTATE BETA-HYDROXYLASE DOMAIN-CONTAINING PROTEIN 2"/>
    <property type="match status" value="1"/>
</dbReference>
<gene>
    <name evidence="6" type="ORF">GPNADHDJ_01125</name>
</gene>
<comment type="similarity">
    <text evidence="1">Belongs to the aspartyl/asparaginyl beta-hydroxylase family.</text>
</comment>
<dbReference type="GO" id="GO:0051213">
    <property type="term" value="F:dioxygenase activity"/>
    <property type="evidence" value="ECO:0007669"/>
    <property type="project" value="UniProtKB-KW"/>
</dbReference>
<dbReference type="PANTHER" id="PTHR46332:SF5">
    <property type="entry name" value="ASPARTATE BETA-HYDROXYLASE DOMAIN CONTAINING 2"/>
    <property type="match status" value="1"/>
</dbReference>
<feature type="transmembrane region" description="Helical" evidence="4">
    <location>
        <begin position="300"/>
        <end position="327"/>
    </location>
</feature>
<dbReference type="EMBL" id="CP060025">
    <property type="protein sequence ID" value="QNG76942.1"/>
    <property type="molecule type" value="Genomic_DNA"/>
</dbReference>
<keyword evidence="4" id="KW-1133">Transmembrane helix</keyword>
<dbReference type="InterPro" id="IPR027443">
    <property type="entry name" value="IPNS-like_sf"/>
</dbReference>
<keyword evidence="4" id="KW-0812">Transmembrane</keyword>
<organism evidence="6 7">
    <name type="scientific">Stenotrophomonas maltophilia</name>
    <name type="common">Pseudomonas maltophilia</name>
    <name type="synonym">Xanthomonas maltophilia</name>
    <dbReference type="NCBI Taxonomy" id="40324"/>
    <lineage>
        <taxon>Bacteria</taxon>
        <taxon>Pseudomonadati</taxon>
        <taxon>Pseudomonadota</taxon>
        <taxon>Gammaproteobacteria</taxon>
        <taxon>Lysobacterales</taxon>
        <taxon>Lysobacteraceae</taxon>
        <taxon>Stenotrophomonas</taxon>
        <taxon>Stenotrophomonas maltophilia group</taxon>
    </lineage>
</organism>
<evidence type="ECO:0000256" key="1">
    <source>
        <dbReference type="ARBA" id="ARBA00007730"/>
    </source>
</evidence>
<dbReference type="SUPFAM" id="SSF51197">
    <property type="entry name" value="Clavaminate synthase-like"/>
    <property type="match status" value="1"/>
</dbReference>
<dbReference type="Gene3D" id="2.60.120.330">
    <property type="entry name" value="B-lactam Antibiotic, Isopenicillin N Synthase, Chain"/>
    <property type="match status" value="1"/>
</dbReference>
<reference evidence="6 7" key="1">
    <citation type="submission" date="2020-08" db="EMBL/GenBank/DDBJ databases">
        <title>Phenotypic and transcriptomic analysis of seven clinical Stenotrophomonas maltophilia isolates identify a small set of shared and commonly regulated genes involved in biofilm lifestyle.</title>
        <authorList>
            <person name="Alio I."/>
            <person name="Gudzuhn M."/>
            <person name="Streit W."/>
        </authorList>
    </citation>
    <scope>NUCLEOTIDE SEQUENCE [LARGE SCALE GENOMIC DNA]</scope>
    <source>
        <strain evidence="6 7">UHH_SKK55</strain>
    </source>
</reference>
<feature type="transmembrane region" description="Helical" evidence="4">
    <location>
        <begin position="6"/>
        <end position="25"/>
    </location>
</feature>
<dbReference type="Pfam" id="PF05118">
    <property type="entry name" value="Asp_Arg_Hydrox"/>
    <property type="match status" value="1"/>
</dbReference>
<name>A0AAX1ICL9_STEMA</name>